<dbReference type="PANTHER" id="PTHR47829:SF1">
    <property type="entry name" value="HAD FAMILY PHOSPHATASE"/>
    <property type="match status" value="1"/>
</dbReference>
<dbReference type="NCBIfam" id="TIGR01509">
    <property type="entry name" value="HAD-SF-IA-v3"/>
    <property type="match status" value="1"/>
</dbReference>
<reference evidence="1 2" key="1">
    <citation type="submission" date="2019-06" db="EMBL/GenBank/DDBJ databases">
        <title>Whole genome shotgun sequence of Pseudonocardia hydrocarbonoxydans NBRC 14498.</title>
        <authorList>
            <person name="Hosoyama A."/>
            <person name="Uohara A."/>
            <person name="Ohji S."/>
            <person name="Ichikawa N."/>
        </authorList>
    </citation>
    <scope>NUCLEOTIDE SEQUENCE [LARGE SCALE GENOMIC DNA]</scope>
    <source>
        <strain evidence="1 2">NBRC 14498</strain>
    </source>
</reference>
<dbReference type="PANTHER" id="PTHR47829">
    <property type="entry name" value="HYDROLASE, PUTATIVE (AFU_ORTHOLOGUE AFUA_1G12880)-RELATED"/>
    <property type="match status" value="1"/>
</dbReference>
<organism evidence="1 2">
    <name type="scientific">Pseudonocardia hydrocarbonoxydans</name>
    <dbReference type="NCBI Taxonomy" id="76726"/>
    <lineage>
        <taxon>Bacteria</taxon>
        <taxon>Bacillati</taxon>
        <taxon>Actinomycetota</taxon>
        <taxon>Actinomycetes</taxon>
        <taxon>Pseudonocardiales</taxon>
        <taxon>Pseudonocardiaceae</taxon>
        <taxon>Pseudonocardia</taxon>
    </lineage>
</organism>
<dbReference type="InterPro" id="IPR052898">
    <property type="entry name" value="ACAD10-like"/>
</dbReference>
<dbReference type="Pfam" id="PF00702">
    <property type="entry name" value="Hydrolase"/>
    <property type="match status" value="1"/>
</dbReference>
<name>A0A4Y3WSR4_9PSEU</name>
<dbReference type="SUPFAM" id="SSF56784">
    <property type="entry name" value="HAD-like"/>
    <property type="match status" value="1"/>
</dbReference>
<protein>
    <recommendedName>
        <fullName evidence="3">Haloacid dehalogenase</fullName>
    </recommendedName>
</protein>
<accession>A0A4Y3WSR4</accession>
<evidence type="ECO:0008006" key="3">
    <source>
        <dbReference type="Google" id="ProtNLM"/>
    </source>
</evidence>
<proteinExistence type="predicted"/>
<sequence>MRGRVGVARIVMPGGCGAGDARRGRSDRFGSVRSGGEAVYGGPVPLRGLVMDLGGVLTDGPEVLELVRRARAAGCPTALVSDAHAVSDELAALFDVLVLGPALGVRKPDPEVFRRTAGLLGLGVDECVVVDDLAVNVRGAREAGAVVVHHVDPERTVDEVEVLLGLT</sequence>
<dbReference type="InterPro" id="IPR036412">
    <property type="entry name" value="HAD-like_sf"/>
</dbReference>
<dbReference type="AlphaFoldDB" id="A0A4Y3WSR4"/>
<comment type="caution">
    <text evidence="1">The sequence shown here is derived from an EMBL/GenBank/DDBJ whole genome shotgun (WGS) entry which is preliminary data.</text>
</comment>
<dbReference type="InterPro" id="IPR006439">
    <property type="entry name" value="HAD-SF_hydro_IA"/>
</dbReference>
<keyword evidence="2" id="KW-1185">Reference proteome</keyword>
<dbReference type="EMBL" id="BJNG01000038">
    <property type="protein sequence ID" value="GEC21917.1"/>
    <property type="molecule type" value="Genomic_DNA"/>
</dbReference>
<dbReference type="Gene3D" id="3.40.50.1000">
    <property type="entry name" value="HAD superfamily/HAD-like"/>
    <property type="match status" value="1"/>
</dbReference>
<evidence type="ECO:0000313" key="1">
    <source>
        <dbReference type="EMBL" id="GEC21917.1"/>
    </source>
</evidence>
<evidence type="ECO:0000313" key="2">
    <source>
        <dbReference type="Proteomes" id="UP000320338"/>
    </source>
</evidence>
<dbReference type="InterPro" id="IPR023214">
    <property type="entry name" value="HAD_sf"/>
</dbReference>
<gene>
    <name evidence="1" type="ORF">PHY01_42000</name>
</gene>
<dbReference type="Proteomes" id="UP000320338">
    <property type="component" value="Unassembled WGS sequence"/>
</dbReference>